<dbReference type="EMBL" id="CP065053">
    <property type="protein sequence ID" value="QPI48745.1"/>
    <property type="molecule type" value="Genomic_DNA"/>
</dbReference>
<sequence>MHEHLVTPLVEQRFIELELGIGGVLLLVDRADLSVAALCQCLHHRRGRGVHGQEKGAVKGAPGDIGRAPVRVGHQDHAAPRVRIEADK</sequence>
<name>A0AA48WCI7_9BURK</name>
<keyword evidence="3" id="KW-1185">Reference proteome</keyword>
<dbReference type="RefSeq" id="WP_206088338.1">
    <property type="nucleotide sequence ID" value="NZ_CP065053.1"/>
</dbReference>
<dbReference type="Proteomes" id="UP000662888">
    <property type="component" value="Chromosome"/>
</dbReference>
<reference evidence="2 3" key="1">
    <citation type="submission" date="2020-11" db="EMBL/GenBank/DDBJ databases">
        <authorList>
            <person name="Sun Q."/>
        </authorList>
    </citation>
    <scope>NUCLEOTIDE SEQUENCE [LARGE SCALE GENOMIC DNA]</scope>
    <source>
        <strain evidence="2 3">P8398</strain>
    </source>
</reference>
<proteinExistence type="predicted"/>
<gene>
    <name evidence="2" type="ORF">IV454_25035</name>
</gene>
<protein>
    <submittedName>
        <fullName evidence="2">Uncharacterized protein</fullName>
    </submittedName>
</protein>
<evidence type="ECO:0000256" key="1">
    <source>
        <dbReference type="SAM" id="MobiDB-lite"/>
    </source>
</evidence>
<feature type="region of interest" description="Disordered" evidence="1">
    <location>
        <begin position="50"/>
        <end position="88"/>
    </location>
</feature>
<evidence type="ECO:0000313" key="3">
    <source>
        <dbReference type="Proteomes" id="UP000662888"/>
    </source>
</evidence>
<feature type="compositionally biased region" description="Basic and acidic residues" evidence="1">
    <location>
        <begin position="73"/>
        <end position="88"/>
    </location>
</feature>
<evidence type="ECO:0000313" key="2">
    <source>
        <dbReference type="EMBL" id="QPI48745.1"/>
    </source>
</evidence>
<organism evidence="2 3">
    <name type="scientific">Massilia antarctica</name>
    <dbReference type="NCBI Taxonomy" id="2765360"/>
    <lineage>
        <taxon>Bacteria</taxon>
        <taxon>Pseudomonadati</taxon>
        <taxon>Pseudomonadota</taxon>
        <taxon>Betaproteobacteria</taxon>
        <taxon>Burkholderiales</taxon>
        <taxon>Oxalobacteraceae</taxon>
        <taxon>Telluria group</taxon>
        <taxon>Massilia</taxon>
    </lineage>
</organism>
<accession>A0AA48WCI7</accession>